<dbReference type="Proteomes" id="UP001150217">
    <property type="component" value="Unassembled WGS sequence"/>
</dbReference>
<comment type="caution">
    <text evidence="1">The sequence shown here is derived from an EMBL/GenBank/DDBJ whole genome shotgun (WGS) entry which is preliminary data.</text>
</comment>
<evidence type="ECO:0008006" key="3">
    <source>
        <dbReference type="Google" id="ProtNLM"/>
    </source>
</evidence>
<reference evidence="1" key="1">
    <citation type="submission" date="2022-08" db="EMBL/GenBank/DDBJ databases">
        <title>A Global Phylogenomic Analysis of the Shiitake Genus Lentinula.</title>
        <authorList>
            <consortium name="DOE Joint Genome Institute"/>
            <person name="Sierra-Patev S."/>
            <person name="Min B."/>
            <person name="Naranjo-Ortiz M."/>
            <person name="Looney B."/>
            <person name="Konkel Z."/>
            <person name="Slot J.C."/>
            <person name="Sakamoto Y."/>
            <person name="Steenwyk J.L."/>
            <person name="Rokas A."/>
            <person name="Carro J."/>
            <person name="Camarero S."/>
            <person name="Ferreira P."/>
            <person name="Molpeceres G."/>
            <person name="Ruiz-Duenas F.J."/>
            <person name="Serrano A."/>
            <person name="Henrissat B."/>
            <person name="Drula E."/>
            <person name="Hughes K.W."/>
            <person name="Mata J.L."/>
            <person name="Ishikawa N.K."/>
            <person name="Vargas-Isla R."/>
            <person name="Ushijima S."/>
            <person name="Smith C.A."/>
            <person name="Ahrendt S."/>
            <person name="Andreopoulos W."/>
            <person name="He G."/>
            <person name="Labutti K."/>
            <person name="Lipzen A."/>
            <person name="Ng V."/>
            <person name="Riley R."/>
            <person name="Sandor L."/>
            <person name="Barry K."/>
            <person name="Martinez A.T."/>
            <person name="Xiao Y."/>
            <person name="Gibbons J.G."/>
            <person name="Terashima K."/>
            <person name="Grigoriev I.V."/>
            <person name="Hibbett D.S."/>
        </authorList>
    </citation>
    <scope>NUCLEOTIDE SEQUENCE</scope>
    <source>
        <strain evidence="1">RHP3577 ss4</strain>
    </source>
</reference>
<dbReference type="InterPro" id="IPR032675">
    <property type="entry name" value="LRR_dom_sf"/>
</dbReference>
<dbReference type="SUPFAM" id="SSF52058">
    <property type="entry name" value="L domain-like"/>
    <property type="match status" value="1"/>
</dbReference>
<sequence length="381" mass="43269">MTTASSIPPELLLEIFEWATFYPDAYTTAYKPFCTTAFSEAQPTCRDTDISYSLALVCRLWHALVTEFLYRDVRIGYRQSALKGALCDKQGYGRFVRRAVLPFQYTSTPTWSPAPLPSVEILKFCHQLEVLIRPRSPPLSAVSQQFQFDADSLPLPSLKRLEWNYNLDAEHSGGINSLGATLQNAPNLQYLFIGCVPRSPMIDFRQISLPSLDTLAISCLSGQLMHQICYRWALPSLSHIVLGAVSVPDVSTLWEVYGEQIKSLELGRHASFLVRDVITSALNHCSQLEELNYHMFFTLPPLLHESHDSIHTVGLHSAPNLMFMSDDAWMLLERHFETLIEYLSSLHTLRLFGDWSNILTDPRFAPIFVKLCQRECHLVVV</sequence>
<dbReference type="Gene3D" id="3.80.10.10">
    <property type="entry name" value="Ribonuclease Inhibitor"/>
    <property type="match status" value="1"/>
</dbReference>
<proteinExistence type="predicted"/>
<dbReference type="EMBL" id="JANVFT010000066">
    <property type="protein sequence ID" value="KAJ4477954.1"/>
    <property type="molecule type" value="Genomic_DNA"/>
</dbReference>
<organism evidence="1 2">
    <name type="scientific">Lentinula lateritia</name>
    <dbReference type="NCBI Taxonomy" id="40482"/>
    <lineage>
        <taxon>Eukaryota</taxon>
        <taxon>Fungi</taxon>
        <taxon>Dikarya</taxon>
        <taxon>Basidiomycota</taxon>
        <taxon>Agaricomycotina</taxon>
        <taxon>Agaricomycetes</taxon>
        <taxon>Agaricomycetidae</taxon>
        <taxon>Agaricales</taxon>
        <taxon>Marasmiineae</taxon>
        <taxon>Omphalotaceae</taxon>
        <taxon>Lentinula</taxon>
    </lineage>
</organism>
<keyword evidence="2" id="KW-1185">Reference proteome</keyword>
<evidence type="ECO:0000313" key="1">
    <source>
        <dbReference type="EMBL" id="KAJ4477954.1"/>
    </source>
</evidence>
<gene>
    <name evidence="1" type="ORF">C8R41DRAFT_983183</name>
</gene>
<evidence type="ECO:0000313" key="2">
    <source>
        <dbReference type="Proteomes" id="UP001150217"/>
    </source>
</evidence>
<name>A0ABQ8V754_9AGAR</name>
<accession>A0ABQ8V754</accession>
<protein>
    <recommendedName>
        <fullName evidence="3">F-box domain-containing protein</fullName>
    </recommendedName>
</protein>